<keyword evidence="2" id="KW-1185">Reference proteome</keyword>
<dbReference type="Proteomes" id="UP000568839">
    <property type="component" value="Unassembled WGS sequence"/>
</dbReference>
<proteinExistence type="predicted"/>
<accession>A0A841PPU5</accession>
<dbReference type="EMBL" id="JACHHJ010000004">
    <property type="protein sequence ID" value="MBB6450790.1"/>
    <property type="molecule type" value="Genomic_DNA"/>
</dbReference>
<comment type="caution">
    <text evidence="1">The sequence shown here is derived from an EMBL/GenBank/DDBJ whole genome shotgun (WGS) entry which is preliminary data.</text>
</comment>
<reference evidence="1 2" key="1">
    <citation type="submission" date="2020-08" db="EMBL/GenBank/DDBJ databases">
        <title>Genomic Encyclopedia of Type Strains, Phase IV (KMG-IV): sequencing the most valuable type-strain genomes for metagenomic binning, comparative biology and taxonomic classification.</title>
        <authorList>
            <person name="Goeker M."/>
        </authorList>
    </citation>
    <scope>NUCLEOTIDE SEQUENCE [LARGE SCALE GENOMIC DNA]</scope>
    <source>
        <strain evidence="1 2">DSM 21769</strain>
    </source>
</reference>
<name>A0A841PPU5_9BACL</name>
<evidence type="ECO:0000313" key="2">
    <source>
        <dbReference type="Proteomes" id="UP000568839"/>
    </source>
</evidence>
<sequence>MEMHWMMLLTTVISIGVLGWSLYALIIEKN</sequence>
<dbReference type="AlphaFoldDB" id="A0A841PPU5"/>
<evidence type="ECO:0000313" key="1">
    <source>
        <dbReference type="EMBL" id="MBB6450790.1"/>
    </source>
</evidence>
<organism evidence="1 2">
    <name type="scientific">Geomicrobium halophilum</name>
    <dbReference type="NCBI Taxonomy" id="549000"/>
    <lineage>
        <taxon>Bacteria</taxon>
        <taxon>Bacillati</taxon>
        <taxon>Bacillota</taxon>
        <taxon>Bacilli</taxon>
        <taxon>Bacillales</taxon>
        <taxon>Geomicrobium</taxon>
    </lineage>
</organism>
<gene>
    <name evidence="1" type="ORF">HNR44_002780</name>
</gene>
<protein>
    <submittedName>
        <fullName evidence="1">Uncharacterized protein</fullName>
    </submittedName>
</protein>